<comment type="caution">
    <text evidence="1">The sequence shown here is derived from an EMBL/GenBank/DDBJ whole genome shotgun (WGS) entry which is preliminary data.</text>
</comment>
<dbReference type="RefSeq" id="WP_101629467.1">
    <property type="nucleotide sequence ID" value="NZ_JASODW010000001.1"/>
</dbReference>
<dbReference type="EMBL" id="JASODW010000001">
    <property type="protein sequence ID" value="MDK6274311.1"/>
    <property type="molecule type" value="Genomic_DNA"/>
</dbReference>
<name>A0AAP4C9N6_9MICC</name>
<dbReference type="Proteomes" id="UP001240483">
    <property type="component" value="Unassembled WGS sequence"/>
</dbReference>
<organism evidence="1 2">
    <name type="scientific">Pseudoglutamicibacter cumminsii</name>
    <dbReference type="NCBI Taxonomy" id="156979"/>
    <lineage>
        <taxon>Bacteria</taxon>
        <taxon>Bacillati</taxon>
        <taxon>Actinomycetota</taxon>
        <taxon>Actinomycetes</taxon>
        <taxon>Micrococcales</taxon>
        <taxon>Micrococcaceae</taxon>
        <taxon>Pseudoglutamicibacter</taxon>
    </lineage>
</organism>
<evidence type="ECO:0000313" key="2">
    <source>
        <dbReference type="Proteomes" id="UP001240483"/>
    </source>
</evidence>
<reference evidence="1" key="1">
    <citation type="submission" date="2023-05" db="EMBL/GenBank/DDBJ databases">
        <title>Cataloging the Phylogenetic Diversity of Human Bladder Bacteria.</title>
        <authorList>
            <person name="Du J."/>
        </authorList>
    </citation>
    <scope>NUCLEOTIDE SEQUENCE</scope>
    <source>
        <strain evidence="1">UMB9978</strain>
    </source>
</reference>
<sequence>MAKDGLKTIVSLLLDELGDEFDRSYDSKAKLSRLHERSSKIKVFDPTRGAGMSFLPRDKRADLYDGEELAG</sequence>
<accession>A0AAP4C9N6</accession>
<proteinExistence type="predicted"/>
<dbReference type="AlphaFoldDB" id="A0AAP4C9N6"/>
<evidence type="ECO:0000313" key="1">
    <source>
        <dbReference type="EMBL" id="MDK6274311.1"/>
    </source>
</evidence>
<protein>
    <submittedName>
        <fullName evidence="1">Uncharacterized protein</fullName>
    </submittedName>
</protein>
<gene>
    <name evidence="1" type="ORF">QP116_00845</name>
</gene>